<gene>
    <name evidence="1" type="ORF">BYL167_LOCUS43448</name>
    <name evidence="2" type="ORF">GIL414_LOCUS52004</name>
</gene>
<sequence length="26" mass="2814">LKGEANDVDGVHAYEPKMLLSLTVTL</sequence>
<accession>A0A8S3CAE9</accession>
<dbReference type="EMBL" id="CAJOBH010115596">
    <property type="protein sequence ID" value="CAF4684093.1"/>
    <property type="molecule type" value="Genomic_DNA"/>
</dbReference>
<evidence type="ECO:0000313" key="1">
    <source>
        <dbReference type="EMBL" id="CAF4684093.1"/>
    </source>
</evidence>
<evidence type="ECO:0000313" key="2">
    <source>
        <dbReference type="EMBL" id="CAF4904422.1"/>
    </source>
</evidence>
<name>A0A8S3CAE9_9BILA</name>
<organism evidence="2 3">
    <name type="scientific">Rotaria magnacalcarata</name>
    <dbReference type="NCBI Taxonomy" id="392030"/>
    <lineage>
        <taxon>Eukaryota</taxon>
        <taxon>Metazoa</taxon>
        <taxon>Spiralia</taxon>
        <taxon>Gnathifera</taxon>
        <taxon>Rotifera</taxon>
        <taxon>Eurotatoria</taxon>
        <taxon>Bdelloidea</taxon>
        <taxon>Philodinida</taxon>
        <taxon>Philodinidae</taxon>
        <taxon>Rotaria</taxon>
    </lineage>
</organism>
<protein>
    <submittedName>
        <fullName evidence="2">Uncharacterized protein</fullName>
    </submittedName>
</protein>
<evidence type="ECO:0000313" key="3">
    <source>
        <dbReference type="Proteomes" id="UP000681720"/>
    </source>
</evidence>
<comment type="caution">
    <text evidence="2">The sequence shown here is derived from an EMBL/GenBank/DDBJ whole genome shotgun (WGS) entry which is preliminary data.</text>
</comment>
<proteinExistence type="predicted"/>
<reference evidence="2" key="1">
    <citation type="submission" date="2021-02" db="EMBL/GenBank/DDBJ databases">
        <authorList>
            <person name="Nowell W R."/>
        </authorList>
    </citation>
    <scope>NUCLEOTIDE SEQUENCE</scope>
</reference>
<feature type="non-terminal residue" evidence="2">
    <location>
        <position position="1"/>
    </location>
</feature>
<dbReference type="Proteomes" id="UP000681720">
    <property type="component" value="Unassembled WGS sequence"/>
</dbReference>
<dbReference type="AlphaFoldDB" id="A0A8S3CAE9"/>
<dbReference type="Proteomes" id="UP000681967">
    <property type="component" value="Unassembled WGS sequence"/>
</dbReference>
<dbReference type="EMBL" id="CAJOBJ010177067">
    <property type="protein sequence ID" value="CAF4904422.1"/>
    <property type="molecule type" value="Genomic_DNA"/>
</dbReference>